<dbReference type="Pfam" id="PF17931">
    <property type="entry name" value="TetR_C_23"/>
    <property type="match status" value="1"/>
</dbReference>
<name>A0A5J4G0D4_9FLAO</name>
<reference evidence="2 3" key="1">
    <citation type="submission" date="2019-08" db="EMBL/GenBank/DDBJ databases">
        <title>Ulvibacter marinistellae sp. nov., isolated from a starfish, Patiria pectinifera.</title>
        <authorList>
            <person name="Kawano K."/>
            <person name="Ushijima N."/>
            <person name="Kihara M."/>
            <person name="Itoh H."/>
        </authorList>
    </citation>
    <scope>NUCLEOTIDE SEQUENCE [LARGE SCALE GENOMIC DNA]</scope>
    <source>
        <strain evidence="2 3">KK4</strain>
    </source>
</reference>
<dbReference type="AlphaFoldDB" id="A0A5J4G0D4"/>
<feature type="domain" description="Tetracyclin repressor-like C-terminal" evidence="1">
    <location>
        <begin position="84"/>
        <end position="210"/>
    </location>
</feature>
<keyword evidence="3" id="KW-1185">Reference proteome</keyword>
<dbReference type="Proteomes" id="UP000326994">
    <property type="component" value="Unassembled WGS sequence"/>
</dbReference>
<evidence type="ECO:0000313" key="2">
    <source>
        <dbReference type="EMBL" id="GEQ86974.1"/>
    </source>
</evidence>
<accession>A0A5J4G0D4</accession>
<sequence length="217" mass="25103">MAKQNKITEAHIIDFYMDDVTNLGEKPDDVELFAASHKFEAAQFYKHFEDFKDLDRSIFKILIDTSIATLAESGDFISFNKKDKLLSLFFTFFENLNLNRDFCVITIKSYGISLSTLSLFSELKESFIQFMDSLKLETLSINLEALESIQKKSINEAAWVQLLLTIKFWMTDESEQCQKTDIFIEKSINTSLELLNTQSLNNIIDLGKFLYAEKFKS</sequence>
<dbReference type="SUPFAM" id="SSF48498">
    <property type="entry name" value="Tetracyclin repressor-like, C-terminal domain"/>
    <property type="match status" value="1"/>
</dbReference>
<dbReference type="EMBL" id="BKCF01000005">
    <property type="protein sequence ID" value="GEQ86974.1"/>
    <property type="molecule type" value="Genomic_DNA"/>
</dbReference>
<proteinExistence type="predicted"/>
<evidence type="ECO:0000259" key="1">
    <source>
        <dbReference type="Pfam" id="PF17931"/>
    </source>
</evidence>
<dbReference type="OrthoDB" id="977687at2"/>
<gene>
    <name evidence="2" type="ORF">ULMS_24820</name>
</gene>
<organism evidence="2 3">
    <name type="scientific">Patiriisocius marinistellae</name>
    <dbReference type="NCBI Taxonomy" id="2494560"/>
    <lineage>
        <taxon>Bacteria</taxon>
        <taxon>Pseudomonadati</taxon>
        <taxon>Bacteroidota</taxon>
        <taxon>Flavobacteriia</taxon>
        <taxon>Flavobacteriales</taxon>
        <taxon>Flavobacteriaceae</taxon>
        <taxon>Patiriisocius</taxon>
    </lineage>
</organism>
<comment type="caution">
    <text evidence="2">The sequence shown here is derived from an EMBL/GenBank/DDBJ whole genome shotgun (WGS) entry which is preliminary data.</text>
</comment>
<dbReference type="InterPro" id="IPR041673">
    <property type="entry name" value="TetR_C_23"/>
</dbReference>
<dbReference type="InterPro" id="IPR036271">
    <property type="entry name" value="Tet_transcr_reg_TetR-rel_C_sf"/>
</dbReference>
<protein>
    <recommendedName>
        <fullName evidence="1">Tetracyclin repressor-like C-terminal domain-containing protein</fullName>
    </recommendedName>
</protein>
<evidence type="ECO:0000313" key="3">
    <source>
        <dbReference type="Proteomes" id="UP000326994"/>
    </source>
</evidence>
<dbReference type="RefSeq" id="WP_151894892.1">
    <property type="nucleotide sequence ID" value="NZ_BKCF01000005.1"/>
</dbReference>